<feature type="domain" description="CheW-like" evidence="8">
    <location>
        <begin position="311"/>
        <end position="451"/>
    </location>
</feature>
<dbReference type="SUPFAM" id="SSF55874">
    <property type="entry name" value="ATPase domain of HSP90 chaperone/DNA topoisomerase II/histidine kinase"/>
    <property type="match status" value="1"/>
</dbReference>
<dbReference type="SMART" id="SM00387">
    <property type="entry name" value="HATPase_c"/>
    <property type="match status" value="1"/>
</dbReference>
<dbReference type="PANTHER" id="PTHR43395:SF1">
    <property type="entry name" value="CHEMOTAXIS PROTEIN CHEA"/>
    <property type="match status" value="1"/>
</dbReference>
<dbReference type="PRINTS" id="PR00344">
    <property type="entry name" value="BCTRLSENSOR"/>
</dbReference>
<dbReference type="InterPro" id="IPR003594">
    <property type="entry name" value="HATPase_dom"/>
</dbReference>
<keyword evidence="4" id="KW-0808">Transferase</keyword>
<dbReference type="Gene3D" id="3.40.50.2300">
    <property type="match status" value="1"/>
</dbReference>
<organism evidence="9">
    <name type="scientific">hydrocarbon metagenome</name>
    <dbReference type="NCBI Taxonomy" id="938273"/>
    <lineage>
        <taxon>unclassified sequences</taxon>
        <taxon>metagenomes</taxon>
        <taxon>ecological metagenomes</taxon>
    </lineage>
</organism>
<proteinExistence type="predicted"/>
<evidence type="ECO:0000259" key="6">
    <source>
        <dbReference type="PROSITE" id="PS50109"/>
    </source>
</evidence>
<dbReference type="SMART" id="SM00260">
    <property type="entry name" value="CheW"/>
    <property type="match status" value="1"/>
</dbReference>
<dbReference type="Pfam" id="PF02518">
    <property type="entry name" value="HATPase_c"/>
    <property type="match status" value="1"/>
</dbReference>
<evidence type="ECO:0000256" key="1">
    <source>
        <dbReference type="ARBA" id="ARBA00000085"/>
    </source>
</evidence>
<dbReference type="InterPro" id="IPR036890">
    <property type="entry name" value="HATPase_C_sf"/>
</dbReference>
<dbReference type="EC" id="2.7.13.3" evidence="2"/>
<feature type="domain" description="Response regulatory" evidence="7">
    <location>
        <begin position="474"/>
        <end position="590"/>
    </location>
</feature>
<evidence type="ECO:0000256" key="2">
    <source>
        <dbReference type="ARBA" id="ARBA00012438"/>
    </source>
</evidence>
<dbReference type="InterPro" id="IPR001789">
    <property type="entry name" value="Sig_transdc_resp-reg_receiver"/>
</dbReference>
<dbReference type="SUPFAM" id="SSF50341">
    <property type="entry name" value="CheW-like"/>
    <property type="match status" value="1"/>
</dbReference>
<dbReference type="SMART" id="SM00448">
    <property type="entry name" value="REC"/>
    <property type="match status" value="1"/>
</dbReference>
<comment type="caution">
    <text evidence="9">The sequence shown here is derived from an EMBL/GenBank/DDBJ whole genome shotgun (WGS) entry which is preliminary data.</text>
</comment>
<dbReference type="InterPro" id="IPR005467">
    <property type="entry name" value="His_kinase_dom"/>
</dbReference>
<feature type="domain" description="Histidine kinase" evidence="6">
    <location>
        <begin position="104"/>
        <end position="309"/>
    </location>
</feature>
<comment type="catalytic activity">
    <reaction evidence="1">
        <text>ATP + protein L-histidine = ADP + protein N-phospho-L-histidine.</text>
        <dbReference type="EC" id="2.7.13.3"/>
    </reaction>
</comment>
<evidence type="ECO:0000313" key="9">
    <source>
        <dbReference type="EMBL" id="KUG29676.1"/>
    </source>
</evidence>
<sequence length="596" mass="64452">MVRVTATSLNRLMGLAGECLVEARSLASMNGLFQRLKTGQDGLSQALTSLREAAVTGSLSEGRDALGGPEHAPGCGVRLAQAIQGLAESREALAQGMERFDLFARRLENLADRLYNEVIDSRMRRFGDGLGGFPRMVRDLARDLGKRVRLAVEGRDTKVDREILERLEAPLNHLLRNALDHGLEPPEERARLGKPETGTLTVSARHFAGMLAITVTDDGRGLSPERIRAKVVEKGLASPEMAAALSDAELMDFLFLPGFTTAGKVTEISGRGVGLDVVHAMVREVGGQVRAQSRPGEGMEFTLRLPLTLSVVRTLLADVAGEAYAVPLTRIDRILSLEPEAIKDLEGRQYCVFEGDTIGLAPAWRVLGAREPAPPAAGAGEPPGLSVVVISDRLNRFGMVVQRFLGERDLVVKPLDPRLGKIPCVSAASVMEDGSPVLILDVDDMVRAMDNLLDRGRLDRVGETATSPDARTKRILVVDDSLTVRETQRRLLSNRGYEVETAVDGMDGLNALRGGAFDLAITDVDMPRVSGIELVRRIRADARLSGLPVMIVSYKDREEDRLQGLNAGADYYLSKGSFQDESLLAAVADLIGEPGT</sequence>
<dbReference type="PROSITE" id="PS50109">
    <property type="entry name" value="HIS_KIN"/>
    <property type="match status" value="1"/>
</dbReference>
<accession>A0A0W8G9B7</accession>
<dbReference type="InterPro" id="IPR051315">
    <property type="entry name" value="Bact_Chemotaxis_CheA"/>
</dbReference>
<dbReference type="InterPro" id="IPR002545">
    <property type="entry name" value="CheW-lke_dom"/>
</dbReference>
<dbReference type="InterPro" id="IPR036061">
    <property type="entry name" value="CheW-like_dom_sf"/>
</dbReference>
<dbReference type="FunFam" id="3.30.565.10:FF:000016">
    <property type="entry name" value="Chemotaxis protein CheA, putative"/>
    <property type="match status" value="1"/>
</dbReference>
<evidence type="ECO:0000256" key="5">
    <source>
        <dbReference type="ARBA" id="ARBA00022777"/>
    </source>
</evidence>
<reference evidence="9" key="1">
    <citation type="journal article" date="2015" name="Proc. Natl. Acad. Sci. U.S.A.">
        <title>Networks of energetic and metabolic interactions define dynamics in microbial communities.</title>
        <authorList>
            <person name="Embree M."/>
            <person name="Liu J.K."/>
            <person name="Al-Bassam M.M."/>
            <person name="Zengler K."/>
        </authorList>
    </citation>
    <scope>NUCLEOTIDE SEQUENCE</scope>
</reference>
<dbReference type="InterPro" id="IPR011006">
    <property type="entry name" value="CheY-like_superfamily"/>
</dbReference>
<dbReference type="PROSITE" id="PS50851">
    <property type="entry name" value="CHEW"/>
    <property type="match status" value="1"/>
</dbReference>
<protein>
    <recommendedName>
        <fullName evidence="2">histidine kinase</fullName>
        <ecNumber evidence="2">2.7.13.3</ecNumber>
    </recommendedName>
</protein>
<dbReference type="PANTHER" id="PTHR43395">
    <property type="entry name" value="SENSOR HISTIDINE KINASE CHEA"/>
    <property type="match status" value="1"/>
</dbReference>
<name>A0A0W8G9B7_9ZZZZ</name>
<evidence type="ECO:0000256" key="3">
    <source>
        <dbReference type="ARBA" id="ARBA00022553"/>
    </source>
</evidence>
<dbReference type="GO" id="GO:0000160">
    <property type="term" value="P:phosphorelay signal transduction system"/>
    <property type="evidence" value="ECO:0007669"/>
    <property type="project" value="InterPro"/>
</dbReference>
<dbReference type="CDD" id="cd16916">
    <property type="entry name" value="HATPase_CheA-like"/>
    <property type="match status" value="1"/>
</dbReference>
<evidence type="ECO:0000259" key="8">
    <source>
        <dbReference type="PROSITE" id="PS50851"/>
    </source>
</evidence>
<dbReference type="GO" id="GO:0004673">
    <property type="term" value="F:protein histidine kinase activity"/>
    <property type="evidence" value="ECO:0007669"/>
    <property type="project" value="UniProtKB-EC"/>
</dbReference>
<evidence type="ECO:0000256" key="4">
    <source>
        <dbReference type="ARBA" id="ARBA00022679"/>
    </source>
</evidence>
<dbReference type="Gene3D" id="2.30.30.40">
    <property type="entry name" value="SH3 Domains"/>
    <property type="match status" value="1"/>
</dbReference>
<dbReference type="Pfam" id="PF01584">
    <property type="entry name" value="CheW"/>
    <property type="match status" value="1"/>
</dbReference>
<evidence type="ECO:0000259" key="7">
    <source>
        <dbReference type="PROSITE" id="PS50110"/>
    </source>
</evidence>
<dbReference type="GO" id="GO:0006935">
    <property type="term" value="P:chemotaxis"/>
    <property type="evidence" value="ECO:0007669"/>
    <property type="project" value="InterPro"/>
</dbReference>
<dbReference type="SUPFAM" id="SSF52172">
    <property type="entry name" value="CheY-like"/>
    <property type="match status" value="1"/>
</dbReference>
<gene>
    <name evidence="9" type="ORF">ASZ90_000434</name>
</gene>
<dbReference type="AlphaFoldDB" id="A0A0W8G9B7"/>
<dbReference type="InterPro" id="IPR004358">
    <property type="entry name" value="Sig_transdc_His_kin-like_C"/>
</dbReference>
<dbReference type="Gene3D" id="3.30.565.10">
    <property type="entry name" value="Histidine kinase-like ATPase, C-terminal domain"/>
    <property type="match status" value="1"/>
</dbReference>
<dbReference type="Pfam" id="PF00072">
    <property type="entry name" value="Response_reg"/>
    <property type="match status" value="1"/>
</dbReference>
<keyword evidence="3" id="KW-0597">Phosphoprotein</keyword>
<keyword evidence="5 9" id="KW-0418">Kinase</keyword>
<dbReference type="EMBL" id="LNQE01000052">
    <property type="protein sequence ID" value="KUG29676.1"/>
    <property type="molecule type" value="Genomic_DNA"/>
</dbReference>
<dbReference type="PROSITE" id="PS50110">
    <property type="entry name" value="RESPONSE_REGULATORY"/>
    <property type="match status" value="1"/>
</dbReference>